<reference evidence="1 2" key="1">
    <citation type="submission" date="2020-06" db="EMBL/GenBank/DDBJ databases">
        <authorList>
            <person name="Li R."/>
            <person name="Bekaert M."/>
        </authorList>
    </citation>
    <scope>NUCLEOTIDE SEQUENCE [LARGE SCALE GENOMIC DNA]</scope>
    <source>
        <strain evidence="2">wild</strain>
    </source>
</reference>
<proteinExistence type="predicted"/>
<dbReference type="PANTHER" id="PTHR47526">
    <property type="entry name" value="ATP-DEPENDENT DNA HELICASE"/>
    <property type="match status" value="1"/>
</dbReference>
<dbReference type="EMBL" id="CACVKT020003885">
    <property type="protein sequence ID" value="CAC5386579.1"/>
    <property type="molecule type" value="Genomic_DNA"/>
</dbReference>
<dbReference type="PANTHER" id="PTHR47526:SF4">
    <property type="entry name" value="SWIM-TYPE DOMAIN-CONTAINING PROTEIN"/>
    <property type="match status" value="1"/>
</dbReference>
<accession>A0A6J8BV93</accession>
<sequence>MVFAIEATIKLKNSQTVTQDKSYWLLPSAVQKVEGKPVKDIYFTSAKSKKKQLDTAISNCNSLGTPLQTKQQKNVQKIPPPSDDELSNFFKGLHETGTKPVLFSLIPQYAAYYRPKALDKKFPLVLSELTDENFISVQKETLMTHCEEIFRTLSVQCQLLVCEKEYCDFIVWTEADFHAERIEIDNDICDSLLVKSKLFFSNAILPEPSVDTSINTEVRDQALAACSSVPLRDISVNVDNSINSCDNSRTGSSRLIILDLSEGIQS</sequence>
<organism evidence="1 2">
    <name type="scientific">Mytilus coruscus</name>
    <name type="common">Sea mussel</name>
    <dbReference type="NCBI Taxonomy" id="42192"/>
    <lineage>
        <taxon>Eukaryota</taxon>
        <taxon>Metazoa</taxon>
        <taxon>Spiralia</taxon>
        <taxon>Lophotrochozoa</taxon>
        <taxon>Mollusca</taxon>
        <taxon>Bivalvia</taxon>
        <taxon>Autobranchia</taxon>
        <taxon>Pteriomorphia</taxon>
        <taxon>Mytilida</taxon>
        <taxon>Mytiloidea</taxon>
        <taxon>Mytilidae</taxon>
        <taxon>Mytilinae</taxon>
        <taxon>Mytilus</taxon>
    </lineage>
</organism>
<dbReference type="InterPro" id="IPR011604">
    <property type="entry name" value="PDDEXK-like_dom_sf"/>
</dbReference>
<name>A0A6J8BV93_MYTCO</name>
<protein>
    <submittedName>
        <fullName evidence="1">Uncharacterized protein</fullName>
    </submittedName>
</protein>
<dbReference type="Proteomes" id="UP000507470">
    <property type="component" value="Unassembled WGS sequence"/>
</dbReference>
<evidence type="ECO:0000313" key="2">
    <source>
        <dbReference type="Proteomes" id="UP000507470"/>
    </source>
</evidence>
<dbReference type="OrthoDB" id="7753208at2759"/>
<dbReference type="Gene3D" id="3.90.320.10">
    <property type="match status" value="1"/>
</dbReference>
<keyword evidence="2" id="KW-1185">Reference proteome</keyword>
<gene>
    <name evidence="1" type="ORF">MCOR_21998</name>
</gene>
<dbReference type="AlphaFoldDB" id="A0A6J8BV93"/>
<evidence type="ECO:0000313" key="1">
    <source>
        <dbReference type="EMBL" id="CAC5386579.1"/>
    </source>
</evidence>